<dbReference type="InterPro" id="IPR011006">
    <property type="entry name" value="CheY-like_superfamily"/>
</dbReference>
<dbReference type="InterPro" id="IPR013656">
    <property type="entry name" value="PAS_4"/>
</dbReference>
<dbReference type="SMART" id="SM00065">
    <property type="entry name" value="GAF"/>
    <property type="match status" value="1"/>
</dbReference>
<dbReference type="InterPro" id="IPR003661">
    <property type="entry name" value="HisK_dim/P_dom"/>
</dbReference>
<evidence type="ECO:0000256" key="7">
    <source>
        <dbReference type="SAM" id="MobiDB-lite"/>
    </source>
</evidence>
<dbReference type="SUPFAM" id="SSF52172">
    <property type="entry name" value="CheY-like"/>
    <property type="match status" value="1"/>
</dbReference>
<dbReference type="PROSITE" id="PS50109">
    <property type="entry name" value="HIS_KIN"/>
    <property type="match status" value="1"/>
</dbReference>
<dbReference type="SMART" id="SM00388">
    <property type="entry name" value="HisKA"/>
    <property type="match status" value="1"/>
</dbReference>
<comment type="catalytic activity">
    <reaction evidence="1">
        <text>ATP + protein L-histidine = ADP + protein N-phospho-L-histidine.</text>
        <dbReference type="EC" id="2.7.13.3"/>
    </reaction>
</comment>
<dbReference type="InterPro" id="IPR035965">
    <property type="entry name" value="PAS-like_dom_sf"/>
</dbReference>
<dbReference type="SUPFAM" id="SSF55781">
    <property type="entry name" value="GAF domain-like"/>
    <property type="match status" value="1"/>
</dbReference>
<feature type="domain" description="Response regulatory" evidence="9">
    <location>
        <begin position="335"/>
        <end position="450"/>
    </location>
</feature>
<feature type="modified residue" description="4-aspartylphosphate" evidence="6">
    <location>
        <position position="383"/>
    </location>
</feature>
<dbReference type="Pfam" id="PF00072">
    <property type="entry name" value="Response_reg"/>
    <property type="match status" value="1"/>
</dbReference>
<dbReference type="Gene3D" id="3.30.450.40">
    <property type="match status" value="1"/>
</dbReference>
<evidence type="ECO:0000313" key="10">
    <source>
        <dbReference type="EMBL" id="MCC8395737.1"/>
    </source>
</evidence>
<evidence type="ECO:0000256" key="3">
    <source>
        <dbReference type="ARBA" id="ARBA00022553"/>
    </source>
</evidence>
<dbReference type="PRINTS" id="PR00344">
    <property type="entry name" value="BCTRLSENSOR"/>
</dbReference>
<dbReference type="PANTHER" id="PTHR43547">
    <property type="entry name" value="TWO-COMPONENT HISTIDINE KINASE"/>
    <property type="match status" value="1"/>
</dbReference>
<dbReference type="SUPFAM" id="SSF47384">
    <property type="entry name" value="Homodimeric domain of signal transducing histidine kinase"/>
    <property type="match status" value="1"/>
</dbReference>
<dbReference type="CDD" id="cd16922">
    <property type="entry name" value="HATPase_EvgS-ArcB-TorS-like"/>
    <property type="match status" value="1"/>
</dbReference>
<sequence>MLGHARHRPYDGAHARFVETLVQQIAAGLGNARAKELERERSDRLATLDRARNEFFANVSHEFRTPLTLLLAPLEALSRERGALPRHVEADLDAAVRSARRLLRMVNSLLDFSQIDVRGRKALVVQTDLGLLTVDIASAFRSAIEAAGLALHVDIAPTLPAVPVNSGMWEQIVSNLLANALKFTFKGSITVRVKALRLHAELEVSDTGIGIPTGEMQNIFKRFHRVRGSQARTSEGAGIGLALVHDLVHRMGGQLTVRSIEGEGSTFTVWLPLNAQPLRTEVVDGDGQPSQPLLATDLATEAARWLAQPDAPLSDVVEDLLDPPVPEASRLAGGHLLIVDDNADLRAYLRRLLAGRWGVTLAANGAQALALAREQVPDLVLTDVMMPALDGFELLQQIREDPRLAHVPVVLLTARAGEEAGIEGLRAGADDYIAKPFSPRELIARLQAALERARADAALRDSEAKYRRLIESMDEACTVVEVMRDARGDWADFLFIQANPAFVRQTGMPFPVGKTATQLLGTPNPRWAELYGQAIDSGQPLRVEESEGTLGRTFDLNIFSVDTAQNRVAVIFADITERKRAERALRESEEKYRQLFERIDEGFCIFEMIFEAEKPVDYRFIDVNPTFERHTGIVDAKGRRMREIAPDHEQYWFDRYGQVALTGQAQRFEASAKALGDRWYEVHAFRIGEPAQRRVAVVFSDISQRRRSAAALRASEVRTRRQNEALQLAARGAPLEKSLNVVAEMVVAETAGQARTAFYIADREGKYLHPVRSAGNMPDAYLDMVDGFVIGEDSLACGLAVPTGQPVLTRDVLEEPRWAAWTHIALAHDYRGCWSFPIKTREHQAVGTLAMYFRAPREATPDDLAFADIVTQTAAVIIAGHQDKQERERAEETLRQSEAKYRA</sequence>
<keyword evidence="5" id="KW-0418">Kinase</keyword>
<organism evidence="10 11">
    <name type="scientific">Paraburkholderia sejongensis</name>
    <dbReference type="NCBI Taxonomy" id="2886946"/>
    <lineage>
        <taxon>Bacteria</taxon>
        <taxon>Pseudomonadati</taxon>
        <taxon>Pseudomonadota</taxon>
        <taxon>Betaproteobacteria</taxon>
        <taxon>Burkholderiales</taxon>
        <taxon>Burkholderiaceae</taxon>
        <taxon>Paraburkholderia</taxon>
    </lineage>
</organism>
<dbReference type="Pfam" id="PF08448">
    <property type="entry name" value="PAS_4"/>
    <property type="match status" value="1"/>
</dbReference>
<dbReference type="SMART" id="SM00387">
    <property type="entry name" value="HATPase_c"/>
    <property type="match status" value="1"/>
</dbReference>
<dbReference type="Gene3D" id="3.30.450.20">
    <property type="entry name" value="PAS domain"/>
    <property type="match status" value="2"/>
</dbReference>
<dbReference type="NCBIfam" id="TIGR00229">
    <property type="entry name" value="sensory_box"/>
    <property type="match status" value="1"/>
</dbReference>
<dbReference type="EMBL" id="JAJITD010000013">
    <property type="protein sequence ID" value="MCC8395737.1"/>
    <property type="molecule type" value="Genomic_DNA"/>
</dbReference>
<dbReference type="PANTHER" id="PTHR43547:SF2">
    <property type="entry name" value="HYBRID SIGNAL TRANSDUCTION HISTIDINE KINASE C"/>
    <property type="match status" value="1"/>
</dbReference>
<dbReference type="PROSITE" id="PS50110">
    <property type="entry name" value="RESPONSE_REGULATORY"/>
    <property type="match status" value="1"/>
</dbReference>
<dbReference type="SUPFAM" id="SSF55874">
    <property type="entry name" value="ATPase domain of HSP90 chaperone/DNA topoisomerase II/histidine kinase"/>
    <property type="match status" value="1"/>
</dbReference>
<dbReference type="Pfam" id="PF02518">
    <property type="entry name" value="HATPase_c"/>
    <property type="match status" value="1"/>
</dbReference>
<evidence type="ECO:0000256" key="4">
    <source>
        <dbReference type="ARBA" id="ARBA00022679"/>
    </source>
</evidence>
<evidence type="ECO:0000259" key="8">
    <source>
        <dbReference type="PROSITE" id="PS50109"/>
    </source>
</evidence>
<evidence type="ECO:0000259" key="9">
    <source>
        <dbReference type="PROSITE" id="PS50110"/>
    </source>
</evidence>
<evidence type="ECO:0000256" key="6">
    <source>
        <dbReference type="PROSITE-ProRule" id="PRU00169"/>
    </source>
</evidence>
<dbReference type="CDD" id="cd00082">
    <property type="entry name" value="HisKA"/>
    <property type="match status" value="1"/>
</dbReference>
<keyword evidence="3 6" id="KW-0597">Phosphoprotein</keyword>
<proteinExistence type="predicted"/>
<dbReference type="Pfam" id="PF13185">
    <property type="entry name" value="GAF_2"/>
    <property type="match status" value="1"/>
</dbReference>
<keyword evidence="4" id="KW-0808">Transferase</keyword>
<accession>A0ABS8K0P7</accession>
<dbReference type="InterPro" id="IPR036890">
    <property type="entry name" value="HATPase_C_sf"/>
</dbReference>
<comment type="caution">
    <text evidence="10">The sequence shown here is derived from an EMBL/GenBank/DDBJ whole genome shotgun (WGS) entry which is preliminary data.</text>
</comment>
<dbReference type="Gene3D" id="1.10.287.130">
    <property type="match status" value="1"/>
</dbReference>
<evidence type="ECO:0000256" key="1">
    <source>
        <dbReference type="ARBA" id="ARBA00000085"/>
    </source>
</evidence>
<dbReference type="Gene3D" id="3.40.50.2300">
    <property type="match status" value="1"/>
</dbReference>
<dbReference type="InterPro" id="IPR001789">
    <property type="entry name" value="Sig_transdc_resp-reg_receiver"/>
</dbReference>
<keyword evidence="11" id="KW-1185">Reference proteome</keyword>
<dbReference type="RefSeq" id="WP_230512094.1">
    <property type="nucleotide sequence ID" value="NZ_JAJITD010000013.1"/>
</dbReference>
<name>A0ABS8K0P7_9BURK</name>
<feature type="domain" description="Histidine kinase" evidence="8">
    <location>
        <begin position="58"/>
        <end position="275"/>
    </location>
</feature>
<evidence type="ECO:0000313" key="11">
    <source>
        <dbReference type="Proteomes" id="UP001431019"/>
    </source>
</evidence>
<dbReference type="InterPro" id="IPR005467">
    <property type="entry name" value="His_kinase_dom"/>
</dbReference>
<dbReference type="Proteomes" id="UP001431019">
    <property type="component" value="Unassembled WGS sequence"/>
</dbReference>
<protein>
    <recommendedName>
        <fullName evidence="2">histidine kinase</fullName>
        <ecNumber evidence="2">2.7.13.3</ecNumber>
    </recommendedName>
</protein>
<dbReference type="SMART" id="SM00448">
    <property type="entry name" value="REC"/>
    <property type="match status" value="1"/>
</dbReference>
<dbReference type="Gene3D" id="3.30.565.10">
    <property type="entry name" value="Histidine kinase-like ATPase, C-terminal domain"/>
    <property type="match status" value="1"/>
</dbReference>
<dbReference type="EC" id="2.7.13.3" evidence="2"/>
<dbReference type="InterPro" id="IPR000014">
    <property type="entry name" value="PAS"/>
</dbReference>
<dbReference type="InterPro" id="IPR003018">
    <property type="entry name" value="GAF"/>
</dbReference>
<dbReference type="InterPro" id="IPR036097">
    <property type="entry name" value="HisK_dim/P_sf"/>
</dbReference>
<dbReference type="CDD" id="cd17574">
    <property type="entry name" value="REC_OmpR"/>
    <property type="match status" value="1"/>
</dbReference>
<feature type="region of interest" description="Disordered" evidence="7">
    <location>
        <begin position="881"/>
        <end position="903"/>
    </location>
</feature>
<evidence type="ECO:0000256" key="5">
    <source>
        <dbReference type="ARBA" id="ARBA00022777"/>
    </source>
</evidence>
<dbReference type="SUPFAM" id="SSF55785">
    <property type="entry name" value="PYP-like sensor domain (PAS domain)"/>
    <property type="match status" value="2"/>
</dbReference>
<dbReference type="InterPro" id="IPR004358">
    <property type="entry name" value="Sig_transdc_His_kin-like_C"/>
</dbReference>
<dbReference type="Pfam" id="PF00512">
    <property type="entry name" value="HisKA"/>
    <property type="match status" value="1"/>
</dbReference>
<gene>
    <name evidence="10" type="ORF">LJ656_24440</name>
</gene>
<dbReference type="InterPro" id="IPR029016">
    <property type="entry name" value="GAF-like_dom_sf"/>
</dbReference>
<evidence type="ECO:0000256" key="2">
    <source>
        <dbReference type="ARBA" id="ARBA00012438"/>
    </source>
</evidence>
<reference evidence="10 11" key="1">
    <citation type="submission" date="2021-11" db="EMBL/GenBank/DDBJ databases">
        <authorList>
            <person name="Oh E.-T."/>
            <person name="Kim S.-B."/>
        </authorList>
    </citation>
    <scope>NUCLEOTIDE SEQUENCE [LARGE SCALE GENOMIC DNA]</scope>
    <source>
        <strain evidence="10 11">MMS20-SJTR3</strain>
    </source>
</reference>
<dbReference type="InterPro" id="IPR003594">
    <property type="entry name" value="HATPase_dom"/>
</dbReference>